<organism evidence="1 2">
    <name type="scientific">Ellagibacter isourolithinifaciens</name>
    <dbReference type="NCBI Taxonomy" id="2137581"/>
    <lineage>
        <taxon>Bacteria</taxon>
        <taxon>Bacillati</taxon>
        <taxon>Actinomycetota</taxon>
        <taxon>Coriobacteriia</taxon>
        <taxon>Eggerthellales</taxon>
        <taxon>Eggerthellaceae</taxon>
        <taxon>Ellagibacter</taxon>
    </lineage>
</organism>
<evidence type="ECO:0000313" key="1">
    <source>
        <dbReference type="EMBL" id="KAB1636637.1"/>
    </source>
</evidence>
<dbReference type="GeneID" id="98658661"/>
<comment type="caution">
    <text evidence="1">The sequence shown here is derived from an EMBL/GenBank/DDBJ whole genome shotgun (WGS) entry which is preliminary data.</text>
</comment>
<reference evidence="1 2" key="1">
    <citation type="submission" date="2019-09" db="EMBL/GenBank/DDBJ databases">
        <title>Whole genome shotgun sequencing (WGS) of Ellagibacter isourolithinifaciens DSM 104140(T) and Adlercreutzia muris DSM 29508(T).</title>
        <authorList>
            <person name="Stoll D.A."/>
            <person name="Danylec N."/>
            <person name="Huch M."/>
        </authorList>
    </citation>
    <scope>NUCLEOTIDE SEQUENCE [LARGE SCALE GENOMIC DNA]</scope>
    <source>
        <strain evidence="1 2">DSM 104140</strain>
    </source>
</reference>
<keyword evidence="2" id="KW-1185">Reference proteome</keyword>
<proteinExistence type="predicted"/>
<dbReference type="EMBL" id="WAJR01000032">
    <property type="protein sequence ID" value="KAB1636637.1"/>
    <property type="molecule type" value="Genomic_DNA"/>
</dbReference>
<dbReference type="AlphaFoldDB" id="A0A6N6NKF9"/>
<sequence>MRISDYDRQTFAHALRELADGDGAAIFDHVSHLRVDEVGDYALFGVGAVLAMDGACLCEAEDASGYLGALADIVEGGRDGDL</sequence>
<dbReference type="Proteomes" id="UP000468668">
    <property type="component" value="Unassembled WGS sequence"/>
</dbReference>
<dbReference type="RefSeq" id="WP_158050295.1">
    <property type="nucleotide sequence ID" value="NZ_WAJR01000032.1"/>
</dbReference>
<name>A0A6N6NKF9_9ACTN</name>
<protein>
    <submittedName>
        <fullName evidence="1">Uncharacterized protein</fullName>
    </submittedName>
</protein>
<accession>A0A6N6NKF9</accession>
<gene>
    <name evidence="1" type="ORF">F8C90_09575</name>
</gene>
<evidence type="ECO:0000313" key="2">
    <source>
        <dbReference type="Proteomes" id="UP000468668"/>
    </source>
</evidence>